<dbReference type="SUPFAM" id="SSF50129">
    <property type="entry name" value="GroES-like"/>
    <property type="match status" value="1"/>
</dbReference>
<dbReference type="Gene3D" id="3.40.50.720">
    <property type="entry name" value="NAD(P)-binding Rossmann-like Domain"/>
    <property type="match status" value="1"/>
</dbReference>
<feature type="domain" description="Enoyl reductase (ER)" evidence="2">
    <location>
        <begin position="24"/>
        <end position="349"/>
    </location>
</feature>
<dbReference type="InterPro" id="IPR013149">
    <property type="entry name" value="ADH-like_C"/>
</dbReference>
<dbReference type="OrthoDB" id="809632at2759"/>
<keyword evidence="4" id="KW-1185">Reference proteome</keyword>
<dbReference type="Pfam" id="PF16884">
    <property type="entry name" value="ADH_N_2"/>
    <property type="match status" value="1"/>
</dbReference>
<organism evidence="3 4">
    <name type="scientific">Microthyrium microscopicum</name>
    <dbReference type="NCBI Taxonomy" id="703497"/>
    <lineage>
        <taxon>Eukaryota</taxon>
        <taxon>Fungi</taxon>
        <taxon>Dikarya</taxon>
        <taxon>Ascomycota</taxon>
        <taxon>Pezizomycotina</taxon>
        <taxon>Dothideomycetes</taxon>
        <taxon>Dothideomycetes incertae sedis</taxon>
        <taxon>Microthyriales</taxon>
        <taxon>Microthyriaceae</taxon>
        <taxon>Microthyrium</taxon>
    </lineage>
</organism>
<sequence>MSPPTKTKVWILANKPTDDAVLSGSNATFKLETQDLPSLDDGQLLLQTVYLSNDPAQRGWIDVKADPDRLYVPPVPTGDAMRARGMGKVVSSKSKDYKEGDLVTATMNWREYAIFDAKEVQRVKTDIPGVKETQFLGALGSTGLTAWVGINEIAKAKKGESIVVSGAAGATGSMVVQIAKKLIGCGKVIGIAGSDEKCQWVESLGADLCINYKKDDWKEKLVKATEGFVDVYFDNVGGEQLDLMLTRLGRGGRVAACGAIADYNKGDKSGLKNWFEIIQQRIQITGFIAFDHFGDGNAQKWVEELTNAVKDGKIKLSDENETIVDTKFEDIPKTWVKLFSGHNRGKLLTKIV</sequence>
<dbReference type="Gene3D" id="3.90.180.10">
    <property type="entry name" value="Medium-chain alcohol dehydrogenases, catalytic domain"/>
    <property type="match status" value="1"/>
</dbReference>
<dbReference type="Pfam" id="PF00107">
    <property type="entry name" value="ADH_zinc_N"/>
    <property type="match status" value="1"/>
</dbReference>
<evidence type="ECO:0000313" key="3">
    <source>
        <dbReference type="EMBL" id="KAF2669764.1"/>
    </source>
</evidence>
<dbReference type="InterPro" id="IPR036291">
    <property type="entry name" value="NAD(P)-bd_dom_sf"/>
</dbReference>
<dbReference type="CDD" id="cd05288">
    <property type="entry name" value="PGDH"/>
    <property type="match status" value="1"/>
</dbReference>
<gene>
    <name evidence="3" type="ORF">BT63DRAFT_399913</name>
</gene>
<protein>
    <submittedName>
        <fullName evidence="3">NAD(P)-binding protein</fullName>
    </submittedName>
</protein>
<accession>A0A6A6UFU8</accession>
<evidence type="ECO:0000259" key="2">
    <source>
        <dbReference type="SMART" id="SM00829"/>
    </source>
</evidence>
<proteinExistence type="predicted"/>
<dbReference type="Proteomes" id="UP000799302">
    <property type="component" value="Unassembled WGS sequence"/>
</dbReference>
<dbReference type="InterPro" id="IPR045010">
    <property type="entry name" value="MDR_fam"/>
</dbReference>
<evidence type="ECO:0000313" key="4">
    <source>
        <dbReference type="Proteomes" id="UP000799302"/>
    </source>
</evidence>
<dbReference type="AlphaFoldDB" id="A0A6A6UFU8"/>
<evidence type="ECO:0000256" key="1">
    <source>
        <dbReference type="ARBA" id="ARBA00023002"/>
    </source>
</evidence>
<dbReference type="InterPro" id="IPR041694">
    <property type="entry name" value="ADH_N_2"/>
</dbReference>
<dbReference type="PANTHER" id="PTHR43205">
    <property type="entry name" value="PROSTAGLANDIN REDUCTASE"/>
    <property type="match status" value="1"/>
</dbReference>
<dbReference type="InterPro" id="IPR020843">
    <property type="entry name" value="ER"/>
</dbReference>
<name>A0A6A6UFU8_9PEZI</name>
<dbReference type="SMART" id="SM00829">
    <property type="entry name" value="PKS_ER"/>
    <property type="match status" value="1"/>
</dbReference>
<reference evidence="3" key="1">
    <citation type="journal article" date="2020" name="Stud. Mycol.">
        <title>101 Dothideomycetes genomes: a test case for predicting lifestyles and emergence of pathogens.</title>
        <authorList>
            <person name="Haridas S."/>
            <person name="Albert R."/>
            <person name="Binder M."/>
            <person name="Bloem J."/>
            <person name="Labutti K."/>
            <person name="Salamov A."/>
            <person name="Andreopoulos B."/>
            <person name="Baker S."/>
            <person name="Barry K."/>
            <person name="Bills G."/>
            <person name="Bluhm B."/>
            <person name="Cannon C."/>
            <person name="Castanera R."/>
            <person name="Culley D."/>
            <person name="Daum C."/>
            <person name="Ezra D."/>
            <person name="Gonzalez J."/>
            <person name="Henrissat B."/>
            <person name="Kuo A."/>
            <person name="Liang C."/>
            <person name="Lipzen A."/>
            <person name="Lutzoni F."/>
            <person name="Magnuson J."/>
            <person name="Mondo S."/>
            <person name="Nolan M."/>
            <person name="Ohm R."/>
            <person name="Pangilinan J."/>
            <person name="Park H.-J."/>
            <person name="Ramirez L."/>
            <person name="Alfaro M."/>
            <person name="Sun H."/>
            <person name="Tritt A."/>
            <person name="Yoshinaga Y."/>
            <person name="Zwiers L.-H."/>
            <person name="Turgeon B."/>
            <person name="Goodwin S."/>
            <person name="Spatafora J."/>
            <person name="Crous P."/>
            <person name="Grigoriev I."/>
        </authorList>
    </citation>
    <scope>NUCLEOTIDE SEQUENCE</scope>
    <source>
        <strain evidence="3">CBS 115976</strain>
    </source>
</reference>
<dbReference type="EMBL" id="MU004234">
    <property type="protein sequence ID" value="KAF2669764.1"/>
    <property type="molecule type" value="Genomic_DNA"/>
</dbReference>
<dbReference type="FunFam" id="3.40.50.720:FF:000121">
    <property type="entry name" value="Prostaglandin reductase 2"/>
    <property type="match status" value="1"/>
</dbReference>
<keyword evidence="1" id="KW-0560">Oxidoreductase</keyword>
<dbReference type="GO" id="GO:0016628">
    <property type="term" value="F:oxidoreductase activity, acting on the CH-CH group of donors, NAD or NADP as acceptor"/>
    <property type="evidence" value="ECO:0007669"/>
    <property type="project" value="InterPro"/>
</dbReference>
<dbReference type="InterPro" id="IPR011032">
    <property type="entry name" value="GroES-like_sf"/>
</dbReference>
<dbReference type="SUPFAM" id="SSF51735">
    <property type="entry name" value="NAD(P)-binding Rossmann-fold domains"/>
    <property type="match status" value="1"/>
</dbReference>
<dbReference type="PANTHER" id="PTHR43205:SF19">
    <property type="entry name" value="ENOYL REDUCTASE (ER) DOMAIN-CONTAINING PROTEIN"/>
    <property type="match status" value="1"/>
</dbReference>